<proteinExistence type="predicted"/>
<reference evidence="2" key="1">
    <citation type="journal article" date="2011" name="PLoS Genet.">
        <title>Genomic analysis of the necrotrophic fungal pathogens Sclerotinia sclerotiorum and Botrytis cinerea.</title>
        <authorList>
            <person name="Amselem J."/>
            <person name="Cuomo C.A."/>
            <person name="van Kan J.A."/>
            <person name="Viaud M."/>
            <person name="Benito E.P."/>
            <person name="Couloux A."/>
            <person name="Coutinho P.M."/>
            <person name="de Vries R.P."/>
            <person name="Dyer P.S."/>
            <person name="Fillinger S."/>
            <person name="Fournier E."/>
            <person name="Gout L."/>
            <person name="Hahn M."/>
            <person name="Kohn L."/>
            <person name="Lapalu N."/>
            <person name="Plummer K.M."/>
            <person name="Pradier J.M."/>
            <person name="Quevillon E."/>
            <person name="Sharon A."/>
            <person name="Simon A."/>
            <person name="ten Have A."/>
            <person name="Tudzynski B."/>
            <person name="Tudzynski P."/>
            <person name="Wincker P."/>
            <person name="Andrew M."/>
            <person name="Anthouard V."/>
            <person name="Beever R.E."/>
            <person name="Beffa R."/>
            <person name="Benoit I."/>
            <person name="Bouzid O."/>
            <person name="Brault B."/>
            <person name="Chen Z."/>
            <person name="Choquer M."/>
            <person name="Collemare J."/>
            <person name="Cotton P."/>
            <person name="Danchin E.G."/>
            <person name="Da Silva C."/>
            <person name="Gautier A."/>
            <person name="Giraud C."/>
            <person name="Giraud T."/>
            <person name="Gonzalez C."/>
            <person name="Grossetete S."/>
            <person name="Guldener U."/>
            <person name="Henrissat B."/>
            <person name="Howlett B.J."/>
            <person name="Kodira C."/>
            <person name="Kretschmer M."/>
            <person name="Lappartient A."/>
            <person name="Leroch M."/>
            <person name="Levis C."/>
            <person name="Mauceli E."/>
            <person name="Neuveglise C."/>
            <person name="Oeser B."/>
            <person name="Pearson M."/>
            <person name="Poulain J."/>
            <person name="Poussereau N."/>
            <person name="Quesneville H."/>
            <person name="Rascle C."/>
            <person name="Schumacher J."/>
            <person name="Segurens B."/>
            <person name="Sexton A."/>
            <person name="Silva E."/>
            <person name="Sirven C."/>
            <person name="Soanes D.M."/>
            <person name="Talbot N.J."/>
            <person name="Templeton M."/>
            <person name="Yandava C."/>
            <person name="Yarden O."/>
            <person name="Zeng Q."/>
            <person name="Rollins J.A."/>
            <person name="Lebrun M.H."/>
            <person name="Dickman M."/>
        </authorList>
    </citation>
    <scope>NUCLEOTIDE SEQUENCE [LARGE SCALE GENOMIC DNA]</scope>
    <source>
        <strain evidence="2">T4</strain>
    </source>
</reference>
<organism evidence="1 2">
    <name type="scientific">Botryotinia fuckeliana (strain T4)</name>
    <name type="common">Noble rot fungus</name>
    <name type="synonym">Botrytis cinerea</name>
    <dbReference type="NCBI Taxonomy" id="999810"/>
    <lineage>
        <taxon>Eukaryota</taxon>
        <taxon>Fungi</taxon>
        <taxon>Dikarya</taxon>
        <taxon>Ascomycota</taxon>
        <taxon>Pezizomycotina</taxon>
        <taxon>Leotiomycetes</taxon>
        <taxon>Helotiales</taxon>
        <taxon>Sclerotiniaceae</taxon>
        <taxon>Botrytis</taxon>
    </lineage>
</organism>
<dbReference type="PANTHER" id="PTHR48079">
    <property type="entry name" value="PROTEIN YEEZ"/>
    <property type="match status" value="1"/>
</dbReference>
<dbReference type="PANTHER" id="PTHR48079:SF6">
    <property type="entry name" value="NAD(P)-BINDING DOMAIN-CONTAINING PROTEIN-RELATED"/>
    <property type="match status" value="1"/>
</dbReference>
<sequence>MSQIFFIGATGHIGGAVLDLVYQKYPDVLIHTLVRDEKKGKILVGKYPRLTDPLVDAGPDVKQVVAISAILEGLANHSPKAYYIHTSGASLIWDSPGSAPAEPKIFDDVLDIQALKSFPSTALHATSNALVFAASPSTNIAIISPTAVHGLSPSPLHPTPLSLPPLLSAISTTQSGFTITPTTNLQSHIHVLDLAQIYLSLLSSALHSRSPDPQKWGPEAFYFASSEDLSFSEYMTALISKLSNSPYHLVHDTQIKELPFSEAVTVAGTLTSYLFGIDMQARSTRAKERLGWVLRAKKVEEGLDAVLETYFKQIDDGSGMQELDDTYKLRSFA</sequence>
<protein>
    <submittedName>
        <fullName evidence="1">Similar to nucleoside-diphosphate-sugar epimerase</fullName>
    </submittedName>
</protein>
<dbReference type="GO" id="GO:0004029">
    <property type="term" value="F:aldehyde dehydrogenase (NAD+) activity"/>
    <property type="evidence" value="ECO:0007669"/>
    <property type="project" value="TreeGrafter"/>
</dbReference>
<dbReference type="AlphaFoldDB" id="G2YVN4"/>
<gene>
    <name evidence="1" type="ORF">BofuT4_P152440.1</name>
</gene>
<dbReference type="STRING" id="999810.G2YVN4"/>
<accession>G2YVN4</accession>
<dbReference type="OrthoDB" id="2130169at2759"/>
<dbReference type="InParanoid" id="G2YVN4"/>
<dbReference type="Proteomes" id="UP000008177">
    <property type="component" value="Unplaced contigs"/>
</dbReference>
<dbReference type="Gene3D" id="3.40.50.720">
    <property type="entry name" value="NAD(P)-binding Rossmann-like Domain"/>
    <property type="match status" value="1"/>
</dbReference>
<dbReference type="EMBL" id="FQ790357">
    <property type="protein sequence ID" value="CCD55682.1"/>
    <property type="molecule type" value="Genomic_DNA"/>
</dbReference>
<dbReference type="InterPro" id="IPR051783">
    <property type="entry name" value="NAD(P)-dependent_oxidoreduct"/>
</dbReference>
<evidence type="ECO:0000313" key="1">
    <source>
        <dbReference type="EMBL" id="CCD55682.1"/>
    </source>
</evidence>
<dbReference type="GO" id="GO:0005737">
    <property type="term" value="C:cytoplasm"/>
    <property type="evidence" value="ECO:0007669"/>
    <property type="project" value="TreeGrafter"/>
</dbReference>
<dbReference type="HOGENOM" id="CLU_007383_12_2_1"/>
<evidence type="ECO:0000313" key="2">
    <source>
        <dbReference type="Proteomes" id="UP000008177"/>
    </source>
</evidence>
<name>G2YVN4_BOTF4</name>
<dbReference type="SUPFAM" id="SSF51735">
    <property type="entry name" value="NAD(P)-binding Rossmann-fold domains"/>
    <property type="match status" value="1"/>
</dbReference>
<dbReference type="InterPro" id="IPR036291">
    <property type="entry name" value="NAD(P)-bd_dom_sf"/>
</dbReference>